<accession>A0AAV1F301</accession>
<feature type="domain" description="Ras-associating" evidence="3">
    <location>
        <begin position="1"/>
        <end position="82"/>
    </location>
</feature>
<dbReference type="PANTHER" id="PTHR15286">
    <property type="entry name" value="RAS-ASSOCIATING DOMAIN CONTAINING PROTEIN"/>
    <property type="match status" value="1"/>
</dbReference>
<dbReference type="EMBL" id="OY660867">
    <property type="protein sequence ID" value="CAJ1055330.1"/>
    <property type="molecule type" value="Genomic_DNA"/>
</dbReference>
<evidence type="ECO:0000259" key="3">
    <source>
        <dbReference type="PROSITE" id="PS50200"/>
    </source>
</evidence>
<dbReference type="InterPro" id="IPR029071">
    <property type="entry name" value="Ubiquitin-like_domsf"/>
</dbReference>
<feature type="compositionally biased region" description="Basic and acidic residues" evidence="2">
    <location>
        <begin position="230"/>
        <end position="248"/>
    </location>
</feature>
<evidence type="ECO:0000256" key="1">
    <source>
        <dbReference type="SAM" id="Coils"/>
    </source>
</evidence>
<evidence type="ECO:0000256" key="2">
    <source>
        <dbReference type="SAM" id="MobiDB-lite"/>
    </source>
</evidence>
<feature type="compositionally biased region" description="Polar residues" evidence="2">
    <location>
        <begin position="391"/>
        <end position="408"/>
    </location>
</feature>
<feature type="coiled-coil region" evidence="1">
    <location>
        <begin position="275"/>
        <end position="315"/>
    </location>
</feature>
<reference evidence="4" key="1">
    <citation type="submission" date="2023-08" db="EMBL/GenBank/DDBJ databases">
        <authorList>
            <person name="Alioto T."/>
            <person name="Alioto T."/>
            <person name="Gomez Garrido J."/>
        </authorList>
    </citation>
    <scope>NUCLEOTIDE SEQUENCE</scope>
</reference>
<dbReference type="InterPro" id="IPR033593">
    <property type="entry name" value="N-RASSF"/>
</dbReference>
<organism evidence="4 5">
    <name type="scientific">Xyrichtys novacula</name>
    <name type="common">Pearly razorfish</name>
    <name type="synonym">Hemipteronotus novacula</name>
    <dbReference type="NCBI Taxonomy" id="13765"/>
    <lineage>
        <taxon>Eukaryota</taxon>
        <taxon>Metazoa</taxon>
        <taxon>Chordata</taxon>
        <taxon>Craniata</taxon>
        <taxon>Vertebrata</taxon>
        <taxon>Euteleostomi</taxon>
        <taxon>Actinopterygii</taxon>
        <taxon>Neopterygii</taxon>
        <taxon>Teleostei</taxon>
        <taxon>Neoteleostei</taxon>
        <taxon>Acanthomorphata</taxon>
        <taxon>Eupercaria</taxon>
        <taxon>Labriformes</taxon>
        <taxon>Labridae</taxon>
        <taxon>Xyrichtys</taxon>
    </lineage>
</organism>
<keyword evidence="1" id="KW-0175">Coiled coil</keyword>
<feature type="compositionally biased region" description="Basic and acidic residues" evidence="2">
    <location>
        <begin position="133"/>
        <end position="143"/>
    </location>
</feature>
<feature type="compositionally biased region" description="Polar residues" evidence="2">
    <location>
        <begin position="213"/>
        <end position="225"/>
    </location>
</feature>
<sequence>MEVKVSVDGIQRVVCGITEETTCQDVVVVLAQALGQPGRYTLREKFKDFERCMTPDEHLLETLKKYGEQAKEVQLTLLHNRPSVLDDLSKTKVGRYQPCPPMRRKDAGPRMRRGSSSLSLHRQSLPPLSCSRQEVDPQKEELKRPKRKSLTLMEEAWEWLESLGKGKVYSTAGDKESSKKSDRRNRASLNVTLAVDKEDLSRSSRSKIRGQKGLSSDLDNQTSCCMGSPTKEKESKHSKKPQDARSDEVSILRCAPTEDEKVKLRERIINQLGYLQDLQVQIAHIDKLISELEERQKIKQAKQEAEQRMAEEEMAQIHFWENELRAEEGFERDLQCQFLEMRTKAVGVKAKLEDYKRRMRGLDYFAPQAAHQEDLGAASGAASEISAASVKDQNQQRSHPEVNVNTNRKFPPREDSYPPHALVTPSQIKERRPTGPTELREWWTRWSEAQSPQSQTKKKMIHRSELTIYLGSTKV</sequence>
<keyword evidence="5" id="KW-1185">Reference proteome</keyword>
<feature type="region of interest" description="Disordered" evidence="2">
    <location>
        <begin position="169"/>
        <end position="188"/>
    </location>
</feature>
<feature type="region of interest" description="Disordered" evidence="2">
    <location>
        <begin position="386"/>
        <end position="421"/>
    </location>
</feature>
<evidence type="ECO:0000313" key="5">
    <source>
        <dbReference type="Proteomes" id="UP001178508"/>
    </source>
</evidence>
<dbReference type="SUPFAM" id="SSF54236">
    <property type="entry name" value="Ubiquitin-like"/>
    <property type="match status" value="1"/>
</dbReference>
<proteinExistence type="predicted"/>
<dbReference type="PROSITE" id="PS50200">
    <property type="entry name" value="RA"/>
    <property type="match status" value="1"/>
</dbReference>
<gene>
    <name evidence="4" type="ORF">XNOV1_A021807</name>
</gene>
<dbReference type="InterPro" id="IPR000159">
    <property type="entry name" value="RA_dom"/>
</dbReference>
<dbReference type="Gene3D" id="3.10.20.90">
    <property type="entry name" value="Phosphatidylinositol 3-kinase Catalytic Subunit, Chain A, domain 1"/>
    <property type="match status" value="1"/>
</dbReference>
<dbReference type="PANTHER" id="PTHR15286:SF16">
    <property type="entry name" value="RAS ASSOCIATION DOMAIN-CONTAINING PROTEIN 8"/>
    <property type="match status" value="1"/>
</dbReference>
<feature type="region of interest" description="Disordered" evidence="2">
    <location>
        <begin position="198"/>
        <end position="248"/>
    </location>
</feature>
<dbReference type="GO" id="GO:0007165">
    <property type="term" value="P:signal transduction"/>
    <property type="evidence" value="ECO:0007669"/>
    <property type="project" value="InterPro"/>
</dbReference>
<feature type="region of interest" description="Disordered" evidence="2">
    <location>
        <begin position="92"/>
        <end position="147"/>
    </location>
</feature>
<dbReference type="InterPro" id="IPR048945">
    <property type="entry name" value="RASSF8/10_RA"/>
</dbReference>
<evidence type="ECO:0000313" key="4">
    <source>
        <dbReference type="EMBL" id="CAJ1055330.1"/>
    </source>
</evidence>
<dbReference type="AlphaFoldDB" id="A0AAV1F301"/>
<protein>
    <submittedName>
        <fullName evidence="4">Ras association domain-containing protein 8 isoform X2</fullName>
    </submittedName>
</protein>
<name>A0AAV1F301_XYRNO</name>
<dbReference type="Pfam" id="PF21712">
    <property type="entry name" value="RASSF8-10_RA"/>
    <property type="match status" value="1"/>
</dbReference>
<dbReference type="Proteomes" id="UP001178508">
    <property type="component" value="Chromosome 4"/>
</dbReference>